<sequence length="319" mass="34043">MRSETGNANRKAMERPQPSAQRPAEHRGRGIALRIGGLSLFAAMMAAFKYASLNGTNPAEILFYRNFFSFPTILIWVLVSGGFASVRTNRPGAHAARSGLGLAVMLCTFLALSMLPLAEATVINFSAPLFATLLSALFLKERVLWHRWGAIVVGLIGVLIVVRPGGASLPALGVAIALMAAMGAATVTVTLRQIGQTESATATVFWFNTAGLIATALPMPFLFQFHTPAVWVALTLGGLLGGIAQILITASVRYAPVSALAPFDYLQIVWAMMWGLVLFDTFPAWSSIIGAALIGAAGCYVIWRERKARTLVAPSPNEL</sequence>
<organism evidence="9 10">
    <name type="scientific">Sphingobium herbicidovorans (strain ATCC 700291 / DSM 11019 / CCUG 56400 / KCTC 2939 / LMG 18315 / NBRC 16415 / MH)</name>
    <name type="common">Sphingomonas herbicidovorans</name>
    <dbReference type="NCBI Taxonomy" id="1219045"/>
    <lineage>
        <taxon>Bacteria</taxon>
        <taxon>Pseudomonadati</taxon>
        <taxon>Pseudomonadota</taxon>
        <taxon>Alphaproteobacteria</taxon>
        <taxon>Sphingomonadales</taxon>
        <taxon>Sphingomonadaceae</taxon>
        <taxon>Sphingobium</taxon>
    </lineage>
</organism>
<dbReference type="SUPFAM" id="SSF103481">
    <property type="entry name" value="Multidrug resistance efflux transporter EmrE"/>
    <property type="match status" value="2"/>
</dbReference>
<feature type="transmembrane region" description="Helical" evidence="7">
    <location>
        <begin position="31"/>
        <end position="51"/>
    </location>
</feature>
<evidence type="ECO:0000256" key="7">
    <source>
        <dbReference type="SAM" id="Phobius"/>
    </source>
</evidence>
<evidence type="ECO:0000256" key="3">
    <source>
        <dbReference type="ARBA" id="ARBA00022692"/>
    </source>
</evidence>
<feature type="transmembrane region" description="Helical" evidence="7">
    <location>
        <begin position="229"/>
        <end position="248"/>
    </location>
</feature>
<dbReference type="PATRIC" id="fig|1219045.3.peg.3386"/>
<feature type="transmembrane region" description="Helical" evidence="7">
    <location>
        <begin position="98"/>
        <end position="115"/>
    </location>
</feature>
<keyword evidence="10" id="KW-1185">Reference proteome</keyword>
<dbReference type="InterPro" id="IPR037185">
    <property type="entry name" value="EmrE-like"/>
</dbReference>
<dbReference type="RefSeq" id="WP_051908508.1">
    <property type="nucleotide sequence ID" value="NZ_BCZD01000011.1"/>
</dbReference>
<feature type="transmembrane region" description="Helical" evidence="7">
    <location>
        <begin position="285"/>
        <end position="303"/>
    </location>
</feature>
<name>A0A086P6B4_SPHHM</name>
<dbReference type="Pfam" id="PF00892">
    <property type="entry name" value="EamA"/>
    <property type="match status" value="2"/>
</dbReference>
<feature type="transmembrane region" description="Helical" evidence="7">
    <location>
        <begin position="63"/>
        <end position="86"/>
    </location>
</feature>
<dbReference type="Proteomes" id="UP000024284">
    <property type="component" value="Unassembled WGS sequence"/>
</dbReference>
<evidence type="ECO:0000256" key="1">
    <source>
        <dbReference type="ARBA" id="ARBA00004141"/>
    </source>
</evidence>
<comment type="subcellular location">
    <subcellularLocation>
        <location evidence="1">Membrane</location>
        <topology evidence="1">Multi-pass membrane protein</topology>
    </subcellularLocation>
</comment>
<protein>
    <submittedName>
        <fullName evidence="9">Permease</fullName>
    </submittedName>
</protein>
<comment type="similarity">
    <text evidence="2">Belongs to the drug/metabolite transporter (DMT) superfamily. 10 TMS drug/metabolite exporter (DME) (TC 2.A.7.3) family.</text>
</comment>
<reference evidence="9" key="1">
    <citation type="submission" date="2014-08" db="EMBL/GenBank/DDBJ databases">
        <title>Draft genome sequences of Sphingobium herbicidovorans.</title>
        <authorList>
            <person name="Gan H.M."/>
            <person name="Gan H.Y."/>
            <person name="Savka M.A."/>
        </authorList>
    </citation>
    <scope>NUCLEOTIDE SEQUENCE [LARGE SCALE GENOMIC DNA]</scope>
    <source>
        <strain evidence="9">NBRC 16415</strain>
    </source>
</reference>
<dbReference type="EMBL" id="JFZA02000045">
    <property type="protein sequence ID" value="KFG88932.1"/>
    <property type="molecule type" value="Genomic_DNA"/>
</dbReference>
<dbReference type="PANTHER" id="PTHR22911">
    <property type="entry name" value="ACYL-MALONYL CONDENSING ENZYME-RELATED"/>
    <property type="match status" value="1"/>
</dbReference>
<feature type="transmembrane region" description="Helical" evidence="7">
    <location>
        <begin position="171"/>
        <end position="191"/>
    </location>
</feature>
<feature type="transmembrane region" description="Helical" evidence="7">
    <location>
        <begin position="148"/>
        <end position="165"/>
    </location>
</feature>
<proteinExistence type="inferred from homology"/>
<keyword evidence="4 7" id="KW-1133">Transmembrane helix</keyword>
<feature type="domain" description="EamA" evidence="8">
    <location>
        <begin position="30"/>
        <end position="162"/>
    </location>
</feature>
<dbReference type="GO" id="GO:0016020">
    <property type="term" value="C:membrane"/>
    <property type="evidence" value="ECO:0007669"/>
    <property type="project" value="UniProtKB-SubCell"/>
</dbReference>
<evidence type="ECO:0000259" key="8">
    <source>
        <dbReference type="Pfam" id="PF00892"/>
    </source>
</evidence>
<feature type="region of interest" description="Disordered" evidence="6">
    <location>
        <begin position="1"/>
        <end position="26"/>
    </location>
</feature>
<keyword evidence="5 7" id="KW-0472">Membrane</keyword>
<keyword evidence="3 7" id="KW-0812">Transmembrane</keyword>
<accession>A0A086P6B4</accession>
<evidence type="ECO:0000313" key="10">
    <source>
        <dbReference type="Proteomes" id="UP000024284"/>
    </source>
</evidence>
<evidence type="ECO:0000256" key="2">
    <source>
        <dbReference type="ARBA" id="ARBA00009853"/>
    </source>
</evidence>
<comment type="caution">
    <text evidence="9">The sequence shown here is derived from an EMBL/GenBank/DDBJ whole genome shotgun (WGS) entry which is preliminary data.</text>
</comment>
<feature type="domain" description="EamA" evidence="8">
    <location>
        <begin position="172"/>
        <end position="302"/>
    </location>
</feature>
<evidence type="ECO:0000256" key="5">
    <source>
        <dbReference type="ARBA" id="ARBA00023136"/>
    </source>
</evidence>
<gene>
    <name evidence="9" type="ORF">BV98_003332</name>
</gene>
<dbReference type="PANTHER" id="PTHR22911:SF6">
    <property type="entry name" value="SOLUTE CARRIER FAMILY 35 MEMBER G1"/>
    <property type="match status" value="1"/>
</dbReference>
<dbReference type="InterPro" id="IPR000620">
    <property type="entry name" value="EamA_dom"/>
</dbReference>
<feature type="transmembrane region" description="Helical" evidence="7">
    <location>
        <begin position="203"/>
        <end position="223"/>
    </location>
</feature>
<dbReference type="STRING" id="76947.GCA_002080435_03252"/>
<dbReference type="Gene3D" id="1.10.3730.20">
    <property type="match status" value="1"/>
</dbReference>
<dbReference type="AlphaFoldDB" id="A0A086P6B4"/>
<evidence type="ECO:0000313" key="9">
    <source>
        <dbReference type="EMBL" id="KFG88932.1"/>
    </source>
</evidence>
<evidence type="ECO:0000256" key="6">
    <source>
        <dbReference type="SAM" id="MobiDB-lite"/>
    </source>
</evidence>
<dbReference type="eggNOG" id="COG0697">
    <property type="taxonomic scope" value="Bacteria"/>
</dbReference>
<evidence type="ECO:0000256" key="4">
    <source>
        <dbReference type="ARBA" id="ARBA00022989"/>
    </source>
</evidence>